<gene>
    <name evidence="5" type="ORF">Wenmar_01333</name>
</gene>
<evidence type="ECO:0000313" key="6">
    <source>
        <dbReference type="Proteomes" id="UP000035100"/>
    </source>
</evidence>
<accession>A0A0D0QFJ4</accession>
<dbReference type="NCBIfam" id="TIGR01549">
    <property type="entry name" value="HAD-SF-IA-v1"/>
    <property type="match status" value="1"/>
</dbReference>
<organism evidence="5 6">
    <name type="scientific">Wenxinia marina DSM 24838</name>
    <dbReference type="NCBI Taxonomy" id="1123501"/>
    <lineage>
        <taxon>Bacteria</taxon>
        <taxon>Pseudomonadati</taxon>
        <taxon>Pseudomonadota</taxon>
        <taxon>Alphaproteobacteria</taxon>
        <taxon>Rhodobacterales</taxon>
        <taxon>Roseobacteraceae</taxon>
        <taxon>Wenxinia</taxon>
    </lineage>
</organism>
<dbReference type="InterPro" id="IPR036412">
    <property type="entry name" value="HAD-like_sf"/>
</dbReference>
<evidence type="ECO:0000313" key="5">
    <source>
        <dbReference type="EMBL" id="KIQ69763.1"/>
    </source>
</evidence>
<evidence type="ECO:0000256" key="1">
    <source>
        <dbReference type="ARBA" id="ARBA00000830"/>
    </source>
</evidence>
<dbReference type="SUPFAM" id="SSF56784">
    <property type="entry name" value="HAD-like"/>
    <property type="match status" value="1"/>
</dbReference>
<evidence type="ECO:0000256" key="2">
    <source>
        <dbReference type="ARBA" id="ARBA00004818"/>
    </source>
</evidence>
<dbReference type="InterPro" id="IPR023214">
    <property type="entry name" value="HAD_sf"/>
</dbReference>
<keyword evidence="5" id="KW-0378">Hydrolase</keyword>
<dbReference type="GO" id="GO:0006281">
    <property type="term" value="P:DNA repair"/>
    <property type="evidence" value="ECO:0007669"/>
    <property type="project" value="TreeGrafter"/>
</dbReference>
<dbReference type="AlphaFoldDB" id="A0A0D0QFJ4"/>
<dbReference type="GO" id="GO:0008967">
    <property type="term" value="F:phosphoglycolate phosphatase activity"/>
    <property type="evidence" value="ECO:0007669"/>
    <property type="project" value="UniProtKB-EC"/>
</dbReference>
<dbReference type="Gene3D" id="3.40.50.1000">
    <property type="entry name" value="HAD superfamily/HAD-like"/>
    <property type="match status" value="1"/>
</dbReference>
<comment type="caution">
    <text evidence="5">The sequence shown here is derived from an EMBL/GenBank/DDBJ whole genome shotgun (WGS) entry which is preliminary data.</text>
</comment>
<proteinExistence type="inferred from homology"/>
<comment type="catalytic activity">
    <reaction evidence="1">
        <text>2-phosphoglycolate + H2O = glycolate + phosphate</text>
        <dbReference type="Rhea" id="RHEA:14369"/>
        <dbReference type="ChEBI" id="CHEBI:15377"/>
        <dbReference type="ChEBI" id="CHEBI:29805"/>
        <dbReference type="ChEBI" id="CHEBI:43474"/>
        <dbReference type="ChEBI" id="CHEBI:58033"/>
        <dbReference type="EC" id="3.1.3.18"/>
    </reaction>
</comment>
<protein>
    <recommendedName>
        <fullName evidence="4">phosphoglycolate phosphatase</fullName>
        <ecNumber evidence="4">3.1.3.18</ecNumber>
    </recommendedName>
</protein>
<dbReference type="Gene3D" id="1.10.150.240">
    <property type="entry name" value="Putative phosphatase, domain 2"/>
    <property type="match status" value="1"/>
</dbReference>
<dbReference type="SFLD" id="SFLDG01129">
    <property type="entry name" value="C1.5:_HAD__Beta-PGM__Phosphata"/>
    <property type="match status" value="1"/>
</dbReference>
<dbReference type="eggNOG" id="COG0546">
    <property type="taxonomic scope" value="Bacteria"/>
</dbReference>
<dbReference type="EC" id="3.1.3.18" evidence="4"/>
<dbReference type="InterPro" id="IPR023198">
    <property type="entry name" value="PGP-like_dom2"/>
</dbReference>
<dbReference type="PATRIC" id="fig|1123501.6.peg.1417"/>
<dbReference type="GO" id="GO:0005829">
    <property type="term" value="C:cytosol"/>
    <property type="evidence" value="ECO:0007669"/>
    <property type="project" value="TreeGrafter"/>
</dbReference>
<keyword evidence="6" id="KW-1185">Reference proteome</keyword>
<dbReference type="InterPro" id="IPR050155">
    <property type="entry name" value="HAD-like_hydrolase_sf"/>
</dbReference>
<comment type="similarity">
    <text evidence="3">Belongs to the HAD-like hydrolase superfamily. CbbY/CbbZ/Gph/YieH family.</text>
</comment>
<name>A0A0D0QFJ4_9RHOB</name>
<dbReference type="OrthoDB" id="9793014at2"/>
<reference evidence="5 6" key="1">
    <citation type="submission" date="2013-01" db="EMBL/GenBank/DDBJ databases">
        <authorList>
            <person name="Fiebig A."/>
            <person name="Goeker M."/>
            <person name="Klenk H.-P.P."/>
        </authorList>
    </citation>
    <scope>NUCLEOTIDE SEQUENCE [LARGE SCALE GENOMIC DNA]</scope>
    <source>
        <strain evidence="5 6">DSM 24838</strain>
    </source>
</reference>
<dbReference type="RefSeq" id="WP_040753278.1">
    <property type="nucleotide sequence ID" value="NZ_KB902276.1"/>
</dbReference>
<dbReference type="EMBL" id="AONG01000008">
    <property type="protein sequence ID" value="KIQ69763.1"/>
    <property type="molecule type" value="Genomic_DNA"/>
</dbReference>
<dbReference type="PANTHER" id="PTHR43434">
    <property type="entry name" value="PHOSPHOGLYCOLATE PHOSPHATASE"/>
    <property type="match status" value="1"/>
</dbReference>
<sequence>MRARIVFDLDGTLIDSLPDIRKLANGLLAQEGAEPLTMDEARGFVGDGAPAFIRRMREARGIPDSAQERLLNGYLAGYDDALGETRLYPGVREALEALAGRHALGVCTNKPISPTKAALAHFGIADLFGAVLGGDSLPVRKPDPGALRAVFERLGSGPEVYVGDGDVDAETAAAAGVPLLLFTEGYRKAPVEDLPHRATFDDWQALPGLVDEVLS</sequence>
<dbReference type="Pfam" id="PF00702">
    <property type="entry name" value="Hydrolase"/>
    <property type="match status" value="1"/>
</dbReference>
<evidence type="ECO:0000256" key="3">
    <source>
        <dbReference type="ARBA" id="ARBA00006171"/>
    </source>
</evidence>
<dbReference type="SFLD" id="SFLDS00003">
    <property type="entry name" value="Haloacid_Dehalogenase"/>
    <property type="match status" value="1"/>
</dbReference>
<dbReference type="InterPro" id="IPR006439">
    <property type="entry name" value="HAD-SF_hydro_IA"/>
</dbReference>
<comment type="pathway">
    <text evidence="2">Organic acid metabolism; glycolate biosynthesis; glycolate from 2-phosphoglycolate: step 1/1.</text>
</comment>
<dbReference type="Proteomes" id="UP000035100">
    <property type="component" value="Unassembled WGS sequence"/>
</dbReference>
<evidence type="ECO:0000256" key="4">
    <source>
        <dbReference type="ARBA" id="ARBA00013078"/>
    </source>
</evidence>
<dbReference type="PANTHER" id="PTHR43434:SF1">
    <property type="entry name" value="PHOSPHOGLYCOLATE PHOSPHATASE"/>
    <property type="match status" value="1"/>
</dbReference>
<dbReference type="STRING" id="1123501.Wenmar_01333"/>